<protein>
    <recommendedName>
        <fullName evidence="4">Type I restriction modification DNA specificity domain-containing protein</fullName>
    </recommendedName>
</protein>
<organism evidence="5 6">
    <name type="scientific">Geothermobacter hydrogeniphilus</name>
    <dbReference type="NCBI Taxonomy" id="1969733"/>
    <lineage>
        <taxon>Bacteria</taxon>
        <taxon>Pseudomonadati</taxon>
        <taxon>Thermodesulfobacteriota</taxon>
        <taxon>Desulfuromonadia</taxon>
        <taxon>Desulfuromonadales</taxon>
        <taxon>Geothermobacteraceae</taxon>
        <taxon>Geothermobacter</taxon>
    </lineage>
</organism>
<dbReference type="CDD" id="cd17252">
    <property type="entry name" value="RMtype1_S_EcoKI-TRD1-CR1_like"/>
    <property type="match status" value="1"/>
</dbReference>
<dbReference type="GO" id="GO:0003677">
    <property type="term" value="F:DNA binding"/>
    <property type="evidence" value="ECO:0007669"/>
    <property type="project" value="UniProtKB-KW"/>
</dbReference>
<dbReference type="REBASE" id="269969">
    <property type="entry name" value="S.GspHR1ORF16830P"/>
</dbReference>
<dbReference type="EMBL" id="PPFX01000063">
    <property type="protein sequence ID" value="PNU18606.1"/>
    <property type="molecule type" value="Genomic_DNA"/>
</dbReference>
<reference evidence="5 6" key="1">
    <citation type="journal article" date="2018" name="Genome Announc.">
        <title>Genome Sequence of Geothermobacter sp. HR-1 Iron Reducer from the Loihi Seamount.</title>
        <authorList>
            <person name="Smith H."/>
            <person name="Abuyen K."/>
            <person name="Tremblay J."/>
            <person name="Savalia P."/>
            <person name="Perez-Rodriguez I."/>
            <person name="Emerson D."/>
            <person name="Tully B."/>
            <person name="Amend J."/>
        </authorList>
    </citation>
    <scope>NUCLEOTIDE SEQUENCE [LARGE SCALE GENOMIC DNA]</scope>
    <source>
        <strain evidence="5 6">HR-1</strain>
    </source>
</reference>
<keyword evidence="2" id="KW-0680">Restriction system</keyword>
<dbReference type="PANTHER" id="PTHR30408">
    <property type="entry name" value="TYPE-1 RESTRICTION ENZYME ECOKI SPECIFICITY PROTEIN"/>
    <property type="match status" value="1"/>
</dbReference>
<dbReference type="CDD" id="cd17517">
    <property type="entry name" value="RMtype1_S_EcoKI_StySPI-TRD2-CR2_like"/>
    <property type="match status" value="1"/>
</dbReference>
<dbReference type="AlphaFoldDB" id="A0A2K2H5J9"/>
<dbReference type="Gene3D" id="3.90.220.20">
    <property type="entry name" value="DNA methylase specificity domains"/>
    <property type="match status" value="2"/>
</dbReference>
<feature type="domain" description="Type I restriction modification DNA specificity" evidence="4">
    <location>
        <begin position="3"/>
        <end position="180"/>
    </location>
</feature>
<evidence type="ECO:0000313" key="5">
    <source>
        <dbReference type="EMBL" id="PNU18606.1"/>
    </source>
</evidence>
<dbReference type="RefSeq" id="WP_103116877.1">
    <property type="nucleotide sequence ID" value="NZ_PPFX01000063.1"/>
</dbReference>
<dbReference type="InterPro" id="IPR044946">
    <property type="entry name" value="Restrct_endonuc_typeI_TRD_sf"/>
</dbReference>
<comment type="caution">
    <text evidence="5">The sequence shown here is derived from an EMBL/GenBank/DDBJ whole genome shotgun (WGS) entry which is preliminary data.</text>
</comment>
<evidence type="ECO:0000259" key="4">
    <source>
        <dbReference type="Pfam" id="PF01420"/>
    </source>
</evidence>
<sequence>MMNVEKRPLGEVANVIRGVTFSRSEGETEEFAGALPVIRAGNVQDRLILDADLVWIPGEKVSSKQIIKKNDLVMCTSSGSAEIVGKCARAEDDWNGSFGAFCVGIRANENVCDSGYLFHFLRSPAFRSWSRKSGGANIKNIRKGELEEFKIPLPPLPEQRRIAAILDKADAIRRKRQQAIRLTEEFLRSVFLDMFGDPVLNPKGWETRKLGELIEDGPQNGLYKHASDYGSGTPIIRIDSFYDGVVTGMSGLKRVRLDKKSQEKYSVQKDDILINRVNSRKYLGKCAIVPELVEPTVFESNMMRFAVKKEVLHPIYLVSLLQHEYIRRQILNRAKDAVNQSSINQADVNSFEVRIPPMELQTKFAEVKDRIFDMVIGLEEATGRKNDLFNSLVQRAFRGEL</sequence>
<comment type="similarity">
    <text evidence="1">Belongs to the type-I restriction system S methylase family.</text>
</comment>
<evidence type="ECO:0000313" key="6">
    <source>
        <dbReference type="Proteomes" id="UP000236340"/>
    </source>
</evidence>
<evidence type="ECO:0000256" key="1">
    <source>
        <dbReference type="ARBA" id="ARBA00010923"/>
    </source>
</evidence>
<dbReference type="PANTHER" id="PTHR30408:SF12">
    <property type="entry name" value="TYPE I RESTRICTION ENZYME MJAVIII SPECIFICITY SUBUNIT"/>
    <property type="match status" value="1"/>
</dbReference>
<evidence type="ECO:0000256" key="2">
    <source>
        <dbReference type="ARBA" id="ARBA00022747"/>
    </source>
</evidence>
<accession>A0A2K2H5J9</accession>
<dbReference type="Pfam" id="PF01420">
    <property type="entry name" value="Methylase_S"/>
    <property type="match status" value="2"/>
</dbReference>
<proteinExistence type="inferred from homology"/>
<dbReference type="InterPro" id="IPR052021">
    <property type="entry name" value="Type-I_RS_S_subunit"/>
</dbReference>
<keyword evidence="3" id="KW-0238">DNA-binding</keyword>
<dbReference type="GO" id="GO:0009307">
    <property type="term" value="P:DNA restriction-modification system"/>
    <property type="evidence" value="ECO:0007669"/>
    <property type="project" value="UniProtKB-KW"/>
</dbReference>
<evidence type="ECO:0000256" key="3">
    <source>
        <dbReference type="ARBA" id="ARBA00023125"/>
    </source>
</evidence>
<dbReference type="OrthoDB" id="5296428at2"/>
<dbReference type="InterPro" id="IPR000055">
    <property type="entry name" value="Restrct_endonuc_typeI_TRD"/>
</dbReference>
<gene>
    <name evidence="5" type="ORF">C2E25_16830</name>
</gene>
<dbReference type="SUPFAM" id="SSF116734">
    <property type="entry name" value="DNA methylase specificity domain"/>
    <property type="match status" value="2"/>
</dbReference>
<name>A0A2K2H5J9_9BACT</name>
<dbReference type="Proteomes" id="UP000236340">
    <property type="component" value="Unassembled WGS sequence"/>
</dbReference>
<feature type="domain" description="Type I restriction modification DNA specificity" evidence="4">
    <location>
        <begin position="202"/>
        <end position="380"/>
    </location>
</feature>